<feature type="transmembrane region" description="Helical" evidence="19">
    <location>
        <begin position="776"/>
        <end position="800"/>
    </location>
</feature>
<feature type="transmembrane region" description="Helical" evidence="19">
    <location>
        <begin position="552"/>
        <end position="575"/>
    </location>
</feature>
<dbReference type="InterPro" id="IPR033644">
    <property type="entry name" value="Ferrochelatase_C"/>
</dbReference>
<feature type="transmembrane region" description="Helical" evidence="19">
    <location>
        <begin position="614"/>
        <end position="641"/>
    </location>
</feature>
<feature type="transmembrane region" description="Helical" evidence="19">
    <location>
        <begin position="956"/>
        <end position="978"/>
    </location>
</feature>
<dbReference type="Gene3D" id="1.20.1250.20">
    <property type="entry name" value="MFS general substrate transporter like domains"/>
    <property type="match status" value="1"/>
</dbReference>
<evidence type="ECO:0000256" key="11">
    <source>
        <dbReference type="ARBA" id="ARBA00023136"/>
    </source>
</evidence>
<comment type="caution">
    <text evidence="20">The sequence shown here is derived from an EMBL/GenBank/DDBJ whole genome shotgun (WGS) entry which is preliminary data.</text>
</comment>
<keyword evidence="8" id="KW-0408">Iron</keyword>
<dbReference type="GO" id="GO:0004325">
    <property type="term" value="F:ferrochelatase activity"/>
    <property type="evidence" value="ECO:0007669"/>
    <property type="project" value="UniProtKB-EC"/>
</dbReference>
<dbReference type="CDD" id="cd03411">
    <property type="entry name" value="Ferrochelatase_N"/>
    <property type="match status" value="1"/>
</dbReference>
<dbReference type="Pfam" id="PF07690">
    <property type="entry name" value="MFS_1"/>
    <property type="match status" value="1"/>
</dbReference>
<dbReference type="FunFam" id="3.40.50.1400:FF:000003">
    <property type="entry name" value="Ferrochelatase"/>
    <property type="match status" value="1"/>
</dbReference>
<dbReference type="GO" id="GO:0005743">
    <property type="term" value="C:mitochondrial inner membrane"/>
    <property type="evidence" value="ECO:0007669"/>
    <property type="project" value="UniProtKB-SubCell"/>
</dbReference>
<protein>
    <recommendedName>
        <fullName evidence="5">Ferrochelatase, mitochondrial</fullName>
        <ecNumber evidence="16">4.98.1.1</ecNumber>
    </recommendedName>
    <alternativeName>
        <fullName evidence="15">Heme synthase</fullName>
    </alternativeName>
    <alternativeName>
        <fullName evidence="14">Protoheme ferro-lyase</fullName>
    </alternativeName>
</protein>
<dbReference type="InterPro" id="IPR036259">
    <property type="entry name" value="MFS_trans_sf"/>
</dbReference>
<evidence type="ECO:0000256" key="10">
    <source>
        <dbReference type="ARBA" id="ARBA00023133"/>
    </source>
</evidence>
<evidence type="ECO:0000256" key="1">
    <source>
        <dbReference type="ARBA" id="ARBA00004141"/>
    </source>
</evidence>
<evidence type="ECO:0000256" key="3">
    <source>
        <dbReference type="ARBA" id="ARBA00004943"/>
    </source>
</evidence>
<sequence>MASMALRLPTAHLCKAARPSSFRPSLRCAQQQMRWLATPTTHPVTQKNVGTAMVFLNMGGPSTLDEVGDFLSRLFADADLIPLGRLQNYLGPLISKRRTPKIQKQYDAIGGGSPIRKWSEYQCEEMCKILDQISPKTAPHKPYVAFRYANPLTEEMYKKLLADGFGNGRGGRAVAFTQYPQYSCSTTGSSLNELWKWRQRLEGKAGPSEDGKEGTIQWSVIDRWPTHPGLVETFARNIEEKLAEYPEERRKDVVLLFSAHSLPMSVVNRGDPYPQEIGATVQAVMQRLNFSNPYRLCYQSQVGPQPWLGPQTQTSVEEYIHKGQKDLVLIPIAFTSDHIETLYELDQEVIGESGHPDTVKRVESLNGNPVFIKALADLAKEHLDSGLACSHQNSLRCPGCKSERCAASKKFFAASAWIVISSIALEIIALDYGRKPGVGRTNGTTDNVTESTGLLGADDGHDARRKDSWAALRDFEGLPWWKKPAVWWLVVPYAMFTLAFGGSMVPKINLIITLICDRYFADKSAADPSFVFTPVIHGGNNPQCNIPDVQRLVASFTLCMSVLVGIISAFSAPKLGALSDRYGRTRMVAICSIGGVISEITVILAGKYPGTIHYSWILLGTFFDGLAGSFTAGSVLIHSYASDCTPPSKRGVAIGYLHACLFTGLAFGPLLAGYFVKWTGSLLSIFYVTLGCHIVFILFIYFVTPESLSRRRQLLAREKYARDQEELGEVPRWAAVVSKSVPFGKHFVSVRRANPFAPLKILFPSGPQHKRLRRNLITLALIDMCILGAAMSSGTILILYTEFVFGWGNLEASRFMSLVSMVRIFVLIGIFPVINYVFRTRPAARRRRESGNVPVDEKNVGADELDVWVLRSALISDVIGIGGYIFARTQEWFILSAVIAAFGGLGSASIQASMSKHVPTERVGQLLGAVGLLHALARVFFPIIFNGLYAATVSTFPQAFFVLLCSIFAAVLIASFTVRPHVFMAEDDEPRPSSAGSGPARNRERQDLLEDDEIIPGQ</sequence>
<evidence type="ECO:0000256" key="15">
    <source>
        <dbReference type="ARBA" id="ARBA00032440"/>
    </source>
</evidence>
<dbReference type="SUPFAM" id="SSF103473">
    <property type="entry name" value="MFS general substrate transporter"/>
    <property type="match status" value="1"/>
</dbReference>
<dbReference type="PANTHER" id="PTHR11108">
    <property type="entry name" value="FERROCHELATASE"/>
    <property type="match status" value="1"/>
</dbReference>
<keyword evidence="6" id="KW-0999">Mitochondrion inner membrane</keyword>
<evidence type="ECO:0000256" key="8">
    <source>
        <dbReference type="ARBA" id="ARBA00023004"/>
    </source>
</evidence>
<evidence type="ECO:0000313" key="20">
    <source>
        <dbReference type="EMBL" id="KAK3954648.1"/>
    </source>
</evidence>
<feature type="transmembrane region" description="Helical" evidence="19">
    <location>
        <begin position="820"/>
        <end position="838"/>
    </location>
</feature>
<keyword evidence="11 19" id="KW-0472">Membrane</keyword>
<dbReference type="SUPFAM" id="SSF53800">
    <property type="entry name" value="Chelatase"/>
    <property type="match status" value="1"/>
</dbReference>
<dbReference type="EMBL" id="MU859087">
    <property type="protein sequence ID" value="KAK3954648.1"/>
    <property type="molecule type" value="Genomic_DNA"/>
</dbReference>
<comment type="similarity">
    <text evidence="4 17">Belongs to the ferrochelatase family.</text>
</comment>
<keyword evidence="19" id="KW-1133">Transmembrane helix</keyword>
<dbReference type="GO" id="GO:0022857">
    <property type="term" value="F:transmembrane transporter activity"/>
    <property type="evidence" value="ECO:0007669"/>
    <property type="project" value="InterPro"/>
</dbReference>
<reference evidence="20" key="1">
    <citation type="journal article" date="2023" name="Mol. Phylogenet. Evol.">
        <title>Genome-scale phylogeny and comparative genomics of the fungal order Sordariales.</title>
        <authorList>
            <person name="Hensen N."/>
            <person name="Bonometti L."/>
            <person name="Westerberg I."/>
            <person name="Brannstrom I.O."/>
            <person name="Guillou S."/>
            <person name="Cros-Aarteil S."/>
            <person name="Calhoun S."/>
            <person name="Haridas S."/>
            <person name="Kuo A."/>
            <person name="Mondo S."/>
            <person name="Pangilinan J."/>
            <person name="Riley R."/>
            <person name="LaButti K."/>
            <person name="Andreopoulos B."/>
            <person name="Lipzen A."/>
            <person name="Chen C."/>
            <person name="Yan M."/>
            <person name="Daum C."/>
            <person name="Ng V."/>
            <person name="Clum A."/>
            <person name="Steindorff A."/>
            <person name="Ohm R.A."/>
            <person name="Martin F."/>
            <person name="Silar P."/>
            <person name="Natvig D.O."/>
            <person name="Lalanne C."/>
            <person name="Gautier V."/>
            <person name="Ament-Velasquez S.L."/>
            <person name="Kruys A."/>
            <person name="Hutchinson M.I."/>
            <person name="Powell A.J."/>
            <person name="Barry K."/>
            <person name="Miller A.N."/>
            <person name="Grigoriev I.V."/>
            <person name="Debuchy R."/>
            <person name="Gladieux P."/>
            <person name="Hiltunen Thoren M."/>
            <person name="Johannesson H."/>
        </authorList>
    </citation>
    <scope>NUCLEOTIDE SEQUENCE</scope>
    <source>
        <strain evidence="20">CBS 626.80</strain>
    </source>
</reference>
<keyword evidence="9" id="KW-0496">Mitochondrion</keyword>
<evidence type="ECO:0000256" key="13">
    <source>
        <dbReference type="ARBA" id="ARBA00023244"/>
    </source>
</evidence>
<feature type="transmembrane region" description="Helical" evidence="19">
    <location>
        <begin position="653"/>
        <end position="676"/>
    </location>
</feature>
<dbReference type="PANTHER" id="PTHR11108:SF1">
    <property type="entry name" value="FERROCHELATASE, MITOCHONDRIAL"/>
    <property type="match status" value="1"/>
</dbReference>
<dbReference type="NCBIfam" id="TIGR00109">
    <property type="entry name" value="hemH"/>
    <property type="match status" value="1"/>
</dbReference>
<dbReference type="Proteomes" id="UP001303222">
    <property type="component" value="Unassembled WGS sequence"/>
</dbReference>
<evidence type="ECO:0000256" key="12">
    <source>
        <dbReference type="ARBA" id="ARBA00023239"/>
    </source>
</evidence>
<organism evidence="20 21">
    <name type="scientific">Pseudoneurospora amorphoporcata</name>
    <dbReference type="NCBI Taxonomy" id="241081"/>
    <lineage>
        <taxon>Eukaryota</taxon>
        <taxon>Fungi</taxon>
        <taxon>Dikarya</taxon>
        <taxon>Ascomycota</taxon>
        <taxon>Pezizomycotina</taxon>
        <taxon>Sordariomycetes</taxon>
        <taxon>Sordariomycetidae</taxon>
        <taxon>Sordariales</taxon>
        <taxon>Sordariaceae</taxon>
        <taxon>Pseudoneurospora</taxon>
    </lineage>
</organism>
<feature type="transmembrane region" description="Helical" evidence="19">
    <location>
        <begin position="892"/>
        <end position="914"/>
    </location>
</feature>
<evidence type="ECO:0000256" key="6">
    <source>
        <dbReference type="ARBA" id="ARBA00022792"/>
    </source>
</evidence>
<dbReference type="AlphaFoldDB" id="A0AAN6SIK9"/>
<evidence type="ECO:0000256" key="18">
    <source>
        <dbReference type="SAM" id="MobiDB-lite"/>
    </source>
</evidence>
<evidence type="ECO:0000256" key="4">
    <source>
        <dbReference type="ARBA" id="ARBA00007718"/>
    </source>
</evidence>
<feature type="compositionally biased region" description="Acidic residues" evidence="18">
    <location>
        <begin position="1009"/>
        <end position="1018"/>
    </location>
</feature>
<keyword evidence="10" id="KW-0350">Heme biosynthesis</keyword>
<proteinExistence type="inferred from homology"/>
<feature type="transmembrane region" description="Helical" evidence="19">
    <location>
        <begin position="926"/>
        <end position="950"/>
    </location>
</feature>
<gene>
    <name evidence="20" type="ORF">QBC32DRAFT_396184</name>
</gene>
<dbReference type="EC" id="4.98.1.1" evidence="16"/>
<evidence type="ECO:0000256" key="16">
    <source>
        <dbReference type="ARBA" id="ARBA00034332"/>
    </source>
</evidence>
<evidence type="ECO:0000256" key="14">
    <source>
        <dbReference type="ARBA" id="ARBA00029619"/>
    </source>
</evidence>
<dbReference type="CDD" id="cd00419">
    <property type="entry name" value="Ferrochelatase_C"/>
    <property type="match status" value="1"/>
</dbReference>
<accession>A0AAN6SIK9</accession>
<evidence type="ECO:0000256" key="2">
    <source>
        <dbReference type="ARBA" id="ARBA00004443"/>
    </source>
</evidence>
<dbReference type="HAMAP" id="MF_00323">
    <property type="entry name" value="Ferrochelatase"/>
    <property type="match status" value="1"/>
</dbReference>
<keyword evidence="12" id="KW-0456">Lyase</keyword>
<name>A0AAN6SIK9_9PEZI</name>
<dbReference type="InterPro" id="IPR019772">
    <property type="entry name" value="Ferrochelatase_AS"/>
</dbReference>
<feature type="region of interest" description="Disordered" evidence="18">
    <location>
        <begin position="987"/>
        <end position="1018"/>
    </location>
</feature>
<evidence type="ECO:0000256" key="17">
    <source>
        <dbReference type="RuleBase" id="RU004185"/>
    </source>
</evidence>
<dbReference type="InterPro" id="IPR033659">
    <property type="entry name" value="Ferrochelatase_N"/>
</dbReference>
<keyword evidence="21" id="KW-1185">Reference proteome</keyword>
<evidence type="ECO:0000256" key="19">
    <source>
        <dbReference type="SAM" id="Phobius"/>
    </source>
</evidence>
<evidence type="ECO:0000256" key="7">
    <source>
        <dbReference type="ARBA" id="ARBA00022946"/>
    </source>
</evidence>
<feature type="transmembrane region" description="Helical" evidence="19">
    <location>
        <begin position="587"/>
        <end position="608"/>
    </location>
</feature>
<comment type="pathway">
    <text evidence="3">Porphyrin-containing compound metabolism; protoheme biosynthesis; protoheme from protoporphyrin-IX: step 1/1.</text>
</comment>
<dbReference type="InterPro" id="IPR011701">
    <property type="entry name" value="MFS"/>
</dbReference>
<evidence type="ECO:0000256" key="5">
    <source>
        <dbReference type="ARBA" id="ARBA00021249"/>
    </source>
</evidence>
<comment type="subcellular location">
    <subcellularLocation>
        <location evidence="1">Membrane</location>
        <topology evidence="1">Multi-pass membrane protein</topology>
    </subcellularLocation>
    <subcellularLocation>
        <location evidence="2">Mitochondrion inner membrane</location>
        <topology evidence="2">Peripheral membrane protein</topology>
        <orientation evidence="2">Matrix side</orientation>
    </subcellularLocation>
</comment>
<dbReference type="Pfam" id="PF00762">
    <property type="entry name" value="Ferrochelatase"/>
    <property type="match status" value="1"/>
</dbReference>
<dbReference type="GO" id="GO:0006783">
    <property type="term" value="P:heme biosynthetic process"/>
    <property type="evidence" value="ECO:0007669"/>
    <property type="project" value="UniProtKB-KW"/>
</dbReference>
<keyword evidence="7" id="KW-0809">Transit peptide</keyword>
<feature type="transmembrane region" description="Helical" evidence="19">
    <location>
        <begin position="682"/>
        <end position="703"/>
    </location>
</feature>
<evidence type="ECO:0000313" key="21">
    <source>
        <dbReference type="Proteomes" id="UP001303222"/>
    </source>
</evidence>
<dbReference type="PROSITE" id="PS00534">
    <property type="entry name" value="FERROCHELATASE"/>
    <property type="match status" value="1"/>
</dbReference>
<dbReference type="InterPro" id="IPR001015">
    <property type="entry name" value="Ferrochelatase"/>
</dbReference>
<keyword evidence="13" id="KW-0627">Porphyrin biosynthesis</keyword>
<evidence type="ECO:0000256" key="9">
    <source>
        <dbReference type="ARBA" id="ARBA00023128"/>
    </source>
</evidence>
<reference evidence="20" key="2">
    <citation type="submission" date="2023-06" db="EMBL/GenBank/DDBJ databases">
        <authorList>
            <consortium name="Lawrence Berkeley National Laboratory"/>
            <person name="Mondo S.J."/>
            <person name="Hensen N."/>
            <person name="Bonometti L."/>
            <person name="Westerberg I."/>
            <person name="Brannstrom I.O."/>
            <person name="Guillou S."/>
            <person name="Cros-Aarteil S."/>
            <person name="Calhoun S."/>
            <person name="Haridas S."/>
            <person name="Kuo A."/>
            <person name="Pangilinan J."/>
            <person name="Riley R."/>
            <person name="Labutti K."/>
            <person name="Andreopoulos B."/>
            <person name="Lipzen A."/>
            <person name="Chen C."/>
            <person name="Yanf M."/>
            <person name="Daum C."/>
            <person name="Ng V."/>
            <person name="Clum A."/>
            <person name="Steindorff A."/>
            <person name="Ohm R."/>
            <person name="Martin F."/>
            <person name="Silar P."/>
            <person name="Natvig D."/>
            <person name="Lalanne C."/>
            <person name="Gautier V."/>
            <person name="Ament-Velasquez S.L."/>
            <person name="Kruys A."/>
            <person name="Hutchinson M.I."/>
            <person name="Powell A.J."/>
            <person name="Barry K."/>
            <person name="Miller A.N."/>
            <person name="Grigoriev I.V."/>
            <person name="Debuchy R."/>
            <person name="Gladieux P."/>
            <person name="Thoren M.H."/>
            <person name="Johannesson H."/>
        </authorList>
    </citation>
    <scope>NUCLEOTIDE SEQUENCE</scope>
    <source>
        <strain evidence="20">CBS 626.80</strain>
    </source>
</reference>
<dbReference type="Gene3D" id="3.40.50.1400">
    <property type="match status" value="2"/>
</dbReference>
<keyword evidence="19" id="KW-0812">Transmembrane</keyword>